<dbReference type="InterPro" id="IPR016024">
    <property type="entry name" value="ARM-type_fold"/>
</dbReference>
<reference evidence="1" key="1">
    <citation type="submission" date="2016-10" db="EMBL/GenBank/DDBJ databases">
        <authorList>
            <person name="Benchimol M."/>
            <person name="Almeida L.G."/>
            <person name="Vasconcelos A.T."/>
            <person name="Perreira-Neves A."/>
            <person name="Rosa I.A."/>
            <person name="Tasca T."/>
            <person name="Bogo M.R."/>
            <person name="de Souza W."/>
        </authorList>
    </citation>
    <scope>NUCLEOTIDE SEQUENCE [LARGE SCALE GENOMIC DNA]</scope>
    <source>
        <strain evidence="1">K</strain>
    </source>
</reference>
<dbReference type="Proteomes" id="UP000179807">
    <property type="component" value="Unassembled WGS sequence"/>
</dbReference>
<protein>
    <recommendedName>
        <fullName evidence="3">Importin N-terminal domain-containing protein</fullName>
    </recommendedName>
</protein>
<sequence length="622" mass="72010">MKDLKSGIINKRAHPYHIIMVENIEQYRETIINFYESMEMGMTFEDEERFEQLKHSDNSFNFAIHEIGTGKCTNFHVIFQSTIIVNEVIQYNWLAFQENDKNIIISALLSLINRTFENNCQVIQCLVGIADIIALEFQFFQLLFPAIPDFHKVQFMCLLIEEISSDTSFIHDFKTPKEIGEMQTLINPICAQMLNQLPVSEDFMKLLKKYLYCIPNYEMISSFLDKFEDAYKLPNLIYLCSDVLRTILVASPQNTSTPSTPFFLRLIRNGINIAVGILSCSIPEVACEIWYDLVSYSPDFFQNAEFTKFILSELFNFCILFTDPICEFQELIFQTCLLVSEDQVPILPHEYVHLFRILLQITDKCWSNSLDNAISDLFRKIPEQATQVLLENFLNPTPGLFIAICQCRPLPEDFLLNVSIRAINMKDVIPPEHLLLFIWRTGKRFTQFNDQWFEILFSLMPQFPSKVINILLTLLPQNPQYIPKISLNAMDIAMSYLNDIQLFDYSAISSVSKVIKFSKILFNQPPPQLFPKLYAMIFEYTHGIISDFDEEDVSTYFLFVKTICDDLGNIEFNQKIIDDSAALIQSIIAVHSDDHRLIHNLNAFMGKLTFTLGQSQIIIAPQ</sequence>
<dbReference type="AlphaFoldDB" id="A0A1J4KQ78"/>
<organism evidence="1 2">
    <name type="scientific">Tritrichomonas foetus</name>
    <dbReference type="NCBI Taxonomy" id="1144522"/>
    <lineage>
        <taxon>Eukaryota</taxon>
        <taxon>Metamonada</taxon>
        <taxon>Parabasalia</taxon>
        <taxon>Tritrichomonadida</taxon>
        <taxon>Tritrichomonadidae</taxon>
        <taxon>Tritrichomonas</taxon>
    </lineage>
</organism>
<accession>A0A1J4KQ78</accession>
<dbReference type="RefSeq" id="XP_068364725.1">
    <property type="nucleotide sequence ID" value="XM_068500414.1"/>
</dbReference>
<evidence type="ECO:0000313" key="2">
    <source>
        <dbReference type="Proteomes" id="UP000179807"/>
    </source>
</evidence>
<dbReference type="GeneID" id="94835118"/>
<name>A0A1J4KQ78_9EUKA</name>
<evidence type="ECO:0008006" key="3">
    <source>
        <dbReference type="Google" id="ProtNLM"/>
    </source>
</evidence>
<dbReference type="EMBL" id="MLAK01000583">
    <property type="protein sequence ID" value="OHT11589.1"/>
    <property type="molecule type" value="Genomic_DNA"/>
</dbReference>
<evidence type="ECO:0000313" key="1">
    <source>
        <dbReference type="EMBL" id="OHT11589.1"/>
    </source>
</evidence>
<comment type="caution">
    <text evidence="1">The sequence shown here is derived from an EMBL/GenBank/DDBJ whole genome shotgun (WGS) entry which is preliminary data.</text>
</comment>
<dbReference type="VEuPathDB" id="TrichDB:TRFO_18833"/>
<gene>
    <name evidence="1" type="ORF">TRFO_18833</name>
</gene>
<proteinExistence type="predicted"/>
<dbReference type="SUPFAM" id="SSF48371">
    <property type="entry name" value="ARM repeat"/>
    <property type="match status" value="1"/>
</dbReference>
<keyword evidence="2" id="KW-1185">Reference proteome</keyword>